<evidence type="ECO:0000313" key="1">
    <source>
        <dbReference type="EMBL" id="KYC46684.1"/>
    </source>
</evidence>
<dbReference type="EMBL" id="LNGC01000179">
    <property type="protein sequence ID" value="KYC46684.1"/>
    <property type="molecule type" value="Genomic_DNA"/>
</dbReference>
<dbReference type="AlphaFoldDB" id="A0A150IPX1"/>
<proteinExistence type="predicted"/>
<name>A0A150IPX1_9EURY</name>
<organism evidence="1 2">
    <name type="scientific">Candidatus Methanofastidiosum methylothiophilum</name>
    <dbReference type="NCBI Taxonomy" id="1705564"/>
    <lineage>
        <taxon>Archaea</taxon>
        <taxon>Methanobacteriati</taxon>
        <taxon>Methanobacteriota</taxon>
        <taxon>Stenosarchaea group</taxon>
        <taxon>Candidatus Methanofastidiosia</taxon>
        <taxon>Candidatus Methanofastidiosales</taxon>
        <taxon>Candidatus Methanofastidiosaceae</taxon>
        <taxon>Candidatus Methanofastidiosum</taxon>
    </lineage>
</organism>
<evidence type="ECO:0000313" key="2">
    <source>
        <dbReference type="Proteomes" id="UP000075398"/>
    </source>
</evidence>
<protein>
    <submittedName>
        <fullName evidence="1">Uncharacterized protein</fullName>
    </submittedName>
</protein>
<comment type="caution">
    <text evidence="1">The sequence shown here is derived from an EMBL/GenBank/DDBJ whole genome shotgun (WGS) entry which is preliminary data.</text>
</comment>
<accession>A0A150IPX1</accession>
<dbReference type="Proteomes" id="UP000075398">
    <property type="component" value="Unassembled WGS sequence"/>
</dbReference>
<reference evidence="1 2" key="1">
    <citation type="journal article" date="2016" name="ISME J.">
        <title>Chasing the elusive Euryarchaeota class WSA2: genomes reveal a uniquely fastidious methyl-reducing methanogen.</title>
        <authorList>
            <person name="Nobu M.K."/>
            <person name="Narihiro T."/>
            <person name="Kuroda K."/>
            <person name="Mei R."/>
            <person name="Liu W.T."/>
        </authorList>
    </citation>
    <scope>NUCLEOTIDE SEQUENCE [LARGE SCALE GENOMIC DNA]</scope>
    <source>
        <strain evidence="1">U1lsi0528_Bin055</strain>
    </source>
</reference>
<gene>
    <name evidence="1" type="ORF">AMQ22_02074</name>
</gene>
<sequence length="83" mass="9636">MMNDNEILKRADEILDKKVSMLNEEINKINQKKSDIKSVYLTNVQFLINGNIIIQYPLSKGDPIELSREDAIKLADQIYEIVR</sequence>